<dbReference type="AlphaFoldDB" id="A0AAW1TP29"/>
<protein>
    <submittedName>
        <fullName evidence="2">Uncharacterized protein</fullName>
    </submittedName>
</protein>
<evidence type="ECO:0000313" key="3">
    <source>
        <dbReference type="EMBL" id="KAK9892951.1"/>
    </source>
</evidence>
<feature type="region of interest" description="Disordered" evidence="1">
    <location>
        <begin position="1"/>
        <end position="35"/>
    </location>
</feature>
<comment type="caution">
    <text evidence="2">The sequence shown here is derived from an EMBL/GenBank/DDBJ whole genome shotgun (WGS) entry which is preliminary data.</text>
</comment>
<reference evidence="2 4" key="1">
    <citation type="submission" date="2023-03" db="EMBL/GenBank/DDBJ databases">
        <title>Genome insight into feeding habits of ladybird beetles.</title>
        <authorList>
            <person name="Li H.-S."/>
            <person name="Huang Y.-H."/>
            <person name="Pang H."/>
        </authorList>
    </citation>
    <scope>NUCLEOTIDE SEQUENCE [LARGE SCALE GENOMIC DNA]</scope>
    <source>
        <strain evidence="2">SYSU_2023b</strain>
        <tissue evidence="2">Whole body</tissue>
    </source>
</reference>
<dbReference type="EMBL" id="JARQZJ010000142">
    <property type="protein sequence ID" value="KAK9892951.1"/>
    <property type="molecule type" value="Genomic_DNA"/>
</dbReference>
<evidence type="ECO:0000313" key="2">
    <source>
        <dbReference type="EMBL" id="KAK9872554.1"/>
    </source>
</evidence>
<dbReference type="Proteomes" id="UP001431783">
    <property type="component" value="Unassembled WGS sequence"/>
</dbReference>
<organism evidence="2 4">
    <name type="scientific">Henosepilachna vigintioctopunctata</name>
    <dbReference type="NCBI Taxonomy" id="420089"/>
    <lineage>
        <taxon>Eukaryota</taxon>
        <taxon>Metazoa</taxon>
        <taxon>Ecdysozoa</taxon>
        <taxon>Arthropoda</taxon>
        <taxon>Hexapoda</taxon>
        <taxon>Insecta</taxon>
        <taxon>Pterygota</taxon>
        <taxon>Neoptera</taxon>
        <taxon>Endopterygota</taxon>
        <taxon>Coleoptera</taxon>
        <taxon>Polyphaga</taxon>
        <taxon>Cucujiformia</taxon>
        <taxon>Coccinelloidea</taxon>
        <taxon>Coccinellidae</taxon>
        <taxon>Epilachninae</taxon>
        <taxon>Epilachnini</taxon>
        <taxon>Henosepilachna</taxon>
    </lineage>
</organism>
<keyword evidence="4" id="KW-1185">Reference proteome</keyword>
<accession>A0AAW1TP29</accession>
<sequence length="131" mass="14454">AIETVRPQKTVKSHHGDPKSPTIVRNHLESPRRRATKGSASLEQISCFDSASPVFCKLPSFNVKARSKHSWAVLGEWSPPACSRCVAFGIASKSHCQHGNKCPFGTLCPALSASAKDRRPFLSFRNYVFEK</sequence>
<dbReference type="EMBL" id="JARQZJ010000011">
    <property type="protein sequence ID" value="KAK9872554.1"/>
    <property type="molecule type" value="Genomic_DNA"/>
</dbReference>
<evidence type="ECO:0000313" key="4">
    <source>
        <dbReference type="Proteomes" id="UP001431783"/>
    </source>
</evidence>
<feature type="non-terminal residue" evidence="2">
    <location>
        <position position="1"/>
    </location>
</feature>
<proteinExistence type="predicted"/>
<evidence type="ECO:0000256" key="1">
    <source>
        <dbReference type="SAM" id="MobiDB-lite"/>
    </source>
</evidence>
<name>A0AAW1TP29_9CUCU</name>
<gene>
    <name evidence="2" type="ORF">WA026_018018</name>
    <name evidence="3" type="ORF">WA026_023007</name>
</gene>